<gene>
    <name evidence="2" type="ORF">Q604_UNBc4C00119G0001</name>
</gene>
<dbReference type="Pfam" id="PF00496">
    <property type="entry name" value="SBP_bac_5"/>
    <property type="match status" value="1"/>
</dbReference>
<evidence type="ECO:0000259" key="1">
    <source>
        <dbReference type="Pfam" id="PF00496"/>
    </source>
</evidence>
<dbReference type="GO" id="GO:1904680">
    <property type="term" value="F:peptide transmembrane transporter activity"/>
    <property type="evidence" value="ECO:0007669"/>
    <property type="project" value="TreeGrafter"/>
</dbReference>
<feature type="domain" description="Solute-binding protein family 5" evidence="1">
    <location>
        <begin position="9"/>
        <end position="98"/>
    </location>
</feature>
<dbReference type="PANTHER" id="PTHR30290:SF81">
    <property type="entry name" value="OLIGOPEPTIDE-BINDING PROTEIN OPPA"/>
    <property type="match status" value="1"/>
</dbReference>
<protein>
    <submittedName>
        <fullName evidence="2">Extracellular solute-binding protein family 5</fullName>
    </submittedName>
</protein>
<comment type="caution">
    <text evidence="2">The sequence shown here is derived from an EMBL/GenBank/DDBJ whole genome shotgun (WGS) entry which is preliminary data.</text>
</comment>
<dbReference type="SUPFAM" id="SSF53850">
    <property type="entry name" value="Periplasmic binding protein-like II"/>
    <property type="match status" value="1"/>
</dbReference>
<sequence length="101" mass="11208">SIWKRWRNFAKEGPIGTGPYVVKSFTKDRAEMAANENYWDGTVPFKTVEIPSIDDPNTRAMSLQSGDVDMAVNIGAGEIGLFQNNDKFKVDEIASLRVVLA</sequence>
<dbReference type="AlphaFoldDB" id="W1WI44"/>
<evidence type="ECO:0000313" key="2">
    <source>
        <dbReference type="EMBL" id="ETJ16104.1"/>
    </source>
</evidence>
<feature type="non-terminal residue" evidence="2">
    <location>
        <position position="101"/>
    </location>
</feature>
<reference evidence="2" key="1">
    <citation type="submission" date="2013-12" db="EMBL/GenBank/DDBJ databases">
        <title>A Varibaculum cambriense genome reconstructed from a premature infant gut community with otherwise low bacterial novelty that shifts toward anaerobic metabolism during the third week of life.</title>
        <authorList>
            <person name="Brown C.T."/>
            <person name="Sharon I."/>
            <person name="Thomas B.C."/>
            <person name="Castelle C.J."/>
            <person name="Morowitz M.J."/>
            <person name="Banfield J.F."/>
        </authorList>
    </citation>
    <scope>NUCLEOTIDE SEQUENCE</scope>
</reference>
<organism evidence="2">
    <name type="scientific">human gut metagenome</name>
    <dbReference type="NCBI Taxonomy" id="408170"/>
    <lineage>
        <taxon>unclassified sequences</taxon>
        <taxon>metagenomes</taxon>
        <taxon>organismal metagenomes</taxon>
    </lineage>
</organism>
<dbReference type="PANTHER" id="PTHR30290">
    <property type="entry name" value="PERIPLASMIC BINDING COMPONENT OF ABC TRANSPORTER"/>
    <property type="match status" value="1"/>
</dbReference>
<feature type="non-terminal residue" evidence="2">
    <location>
        <position position="1"/>
    </location>
</feature>
<dbReference type="EMBL" id="AZMM01018900">
    <property type="protein sequence ID" value="ETJ16104.1"/>
    <property type="molecule type" value="Genomic_DNA"/>
</dbReference>
<accession>W1WI44</accession>
<name>W1WI44_9ZZZZ</name>
<proteinExistence type="predicted"/>
<dbReference type="InterPro" id="IPR039424">
    <property type="entry name" value="SBP_5"/>
</dbReference>
<dbReference type="InterPro" id="IPR000914">
    <property type="entry name" value="SBP_5_dom"/>
</dbReference>
<dbReference type="Gene3D" id="3.40.190.10">
    <property type="entry name" value="Periplasmic binding protein-like II"/>
    <property type="match status" value="1"/>
</dbReference>
<dbReference type="GO" id="GO:0015833">
    <property type="term" value="P:peptide transport"/>
    <property type="evidence" value="ECO:0007669"/>
    <property type="project" value="TreeGrafter"/>
</dbReference>